<dbReference type="InterPro" id="IPR004369">
    <property type="entry name" value="Prolyl-tRNA_editing_YbaK/EbsC"/>
</dbReference>
<evidence type="ECO:0000256" key="4">
    <source>
        <dbReference type="PIRNR" id="PIRNR006181"/>
    </source>
</evidence>
<evidence type="ECO:0000313" key="6">
    <source>
        <dbReference type="EMBL" id="SDW46090.1"/>
    </source>
</evidence>
<dbReference type="Pfam" id="PF04073">
    <property type="entry name" value="tRNA_edit"/>
    <property type="match status" value="1"/>
</dbReference>
<reference evidence="7" key="1">
    <citation type="submission" date="2016-10" db="EMBL/GenBank/DDBJ databases">
        <authorList>
            <person name="Varghese N."/>
            <person name="Submissions S."/>
        </authorList>
    </citation>
    <scope>NUCLEOTIDE SEQUENCE [LARGE SCALE GENOMIC DNA]</scope>
    <source>
        <strain evidence="7">DSM 217</strain>
    </source>
</reference>
<evidence type="ECO:0000256" key="1">
    <source>
        <dbReference type="ARBA" id="ARBA00009798"/>
    </source>
</evidence>
<name>A0A1H2TQC4_THIRO</name>
<dbReference type="RefSeq" id="WP_093029232.1">
    <property type="nucleotide sequence ID" value="NZ_FNNZ01000004.1"/>
</dbReference>
<evidence type="ECO:0000256" key="2">
    <source>
        <dbReference type="ARBA" id="ARBA00022917"/>
    </source>
</evidence>
<dbReference type="PANTHER" id="PTHR30411:SF0">
    <property type="entry name" value="CYS-TRNA(PRO)_CYS-TRNA(CYS) DEACYLASE YBAK"/>
    <property type="match status" value="1"/>
</dbReference>
<evidence type="ECO:0000259" key="5">
    <source>
        <dbReference type="Pfam" id="PF04073"/>
    </source>
</evidence>
<gene>
    <name evidence="6" type="ORF">SAMN05421783_104111</name>
</gene>
<keyword evidence="2 4" id="KW-0648">Protein biosynthesis</keyword>
<dbReference type="PANTHER" id="PTHR30411">
    <property type="entry name" value="CYTOPLASMIC PROTEIN"/>
    <property type="match status" value="1"/>
</dbReference>
<dbReference type="GO" id="GO:0016829">
    <property type="term" value="F:lyase activity"/>
    <property type="evidence" value="ECO:0007669"/>
    <property type="project" value="UniProtKB-KW"/>
</dbReference>
<dbReference type="InterPro" id="IPR007214">
    <property type="entry name" value="YbaK/aa-tRNA-synth-assoc-dom"/>
</dbReference>
<dbReference type="EC" id="4.2.-.-" evidence="4"/>
<dbReference type="EMBL" id="FNNZ01000004">
    <property type="protein sequence ID" value="SDW46090.1"/>
    <property type="molecule type" value="Genomic_DNA"/>
</dbReference>
<dbReference type="STRING" id="1058.SAMN05421783_104111"/>
<dbReference type="Proteomes" id="UP000198816">
    <property type="component" value="Unassembled WGS sequence"/>
</dbReference>
<dbReference type="GO" id="GO:0002161">
    <property type="term" value="F:aminoacyl-tRNA deacylase activity"/>
    <property type="evidence" value="ECO:0007669"/>
    <property type="project" value="InterPro"/>
</dbReference>
<feature type="domain" description="YbaK/aminoacyl-tRNA synthetase-associated" evidence="5">
    <location>
        <begin position="36"/>
        <end position="147"/>
    </location>
</feature>
<keyword evidence="3 4" id="KW-0456">Lyase</keyword>
<dbReference type="SUPFAM" id="SSF55826">
    <property type="entry name" value="YbaK/ProRS associated domain"/>
    <property type="match status" value="1"/>
</dbReference>
<organism evidence="6 7">
    <name type="scientific">Thiocapsa roseopersicina</name>
    <dbReference type="NCBI Taxonomy" id="1058"/>
    <lineage>
        <taxon>Bacteria</taxon>
        <taxon>Pseudomonadati</taxon>
        <taxon>Pseudomonadota</taxon>
        <taxon>Gammaproteobacteria</taxon>
        <taxon>Chromatiales</taxon>
        <taxon>Chromatiaceae</taxon>
        <taxon>Thiocapsa</taxon>
    </lineage>
</organism>
<dbReference type="InterPro" id="IPR036754">
    <property type="entry name" value="YbaK/aa-tRNA-synt-asso_dom_sf"/>
</dbReference>
<sequence>MKGSKAPVTQAIRALRAAKVAFEDHPYTYIDGGGTAQFAREHGVDEYLVVKTLIMEDERGNPMIVLMHGDRQVSTQALARTIGVKRIQPCAPAIADKHSGYQVGGTSPFGTRRAMPVYCESGIAALPRIYINGGKRGYIISLATADALALLKPTLVAMAT</sequence>
<dbReference type="OrthoDB" id="9809296at2"/>
<evidence type="ECO:0000256" key="3">
    <source>
        <dbReference type="ARBA" id="ARBA00023239"/>
    </source>
</evidence>
<protein>
    <recommendedName>
        <fullName evidence="4">Cys-tRNA(Pro)/Cys-tRNA(Cys) deacylase</fullName>
        <ecNumber evidence="4">4.2.-.-</ecNumber>
    </recommendedName>
</protein>
<dbReference type="GO" id="GO:0006412">
    <property type="term" value="P:translation"/>
    <property type="evidence" value="ECO:0007669"/>
    <property type="project" value="UniProtKB-KW"/>
</dbReference>
<proteinExistence type="inferred from homology"/>
<comment type="similarity">
    <text evidence="1 4">Belongs to the prolyl-tRNA editing family. YbaK/EbsC subfamily.</text>
</comment>
<keyword evidence="7" id="KW-1185">Reference proteome</keyword>
<dbReference type="PIRSF" id="PIRSF006181">
    <property type="entry name" value="EbsC_YbaK"/>
    <property type="match status" value="1"/>
</dbReference>
<accession>A0A1H2TQC4</accession>
<evidence type="ECO:0000313" key="7">
    <source>
        <dbReference type="Proteomes" id="UP000198816"/>
    </source>
</evidence>
<dbReference type="Gene3D" id="3.90.960.10">
    <property type="entry name" value="YbaK/aminoacyl-tRNA synthetase-associated domain"/>
    <property type="match status" value="1"/>
</dbReference>
<dbReference type="AlphaFoldDB" id="A0A1H2TQC4"/>